<dbReference type="GO" id="GO:0005886">
    <property type="term" value="C:plasma membrane"/>
    <property type="evidence" value="ECO:0007669"/>
    <property type="project" value="UniProtKB-SubCell"/>
</dbReference>
<feature type="transmembrane region" description="Helical" evidence="6">
    <location>
        <begin position="55"/>
        <end position="77"/>
    </location>
</feature>
<dbReference type="Pfam" id="PF07690">
    <property type="entry name" value="MFS_1"/>
    <property type="match status" value="1"/>
</dbReference>
<comment type="caution">
    <text evidence="8">The sequence shown here is derived from an EMBL/GenBank/DDBJ whole genome shotgun (WGS) entry which is preliminary data.</text>
</comment>
<feature type="transmembrane region" description="Helical" evidence="6">
    <location>
        <begin position="21"/>
        <end position="43"/>
    </location>
</feature>
<feature type="transmembrane region" description="Helical" evidence="6">
    <location>
        <begin position="347"/>
        <end position="370"/>
    </location>
</feature>
<dbReference type="STRING" id="1413211.U473_10260"/>
<feature type="transmembrane region" description="Helical" evidence="6">
    <location>
        <begin position="313"/>
        <end position="335"/>
    </location>
</feature>
<evidence type="ECO:0000256" key="5">
    <source>
        <dbReference type="ARBA" id="ARBA00023136"/>
    </source>
</evidence>
<dbReference type="PANTHER" id="PTHR23508:SF10">
    <property type="entry name" value="CARBOXYLIC ACID TRANSPORTER PROTEIN HOMOLOG"/>
    <property type="match status" value="1"/>
</dbReference>
<dbReference type="PROSITE" id="PS00216">
    <property type="entry name" value="SUGAR_TRANSPORT_1"/>
    <property type="match status" value="1"/>
</dbReference>
<protein>
    <submittedName>
        <fullName evidence="8">MFS transporter</fullName>
    </submittedName>
</protein>
<keyword evidence="3 6" id="KW-0812">Transmembrane</keyword>
<evidence type="ECO:0000256" key="4">
    <source>
        <dbReference type="ARBA" id="ARBA00022989"/>
    </source>
</evidence>
<evidence type="ECO:0000256" key="1">
    <source>
        <dbReference type="ARBA" id="ARBA00004651"/>
    </source>
</evidence>
<dbReference type="OrthoDB" id="9787026at2"/>
<evidence type="ECO:0000256" key="2">
    <source>
        <dbReference type="ARBA" id="ARBA00022448"/>
    </source>
</evidence>
<dbReference type="InterPro" id="IPR036259">
    <property type="entry name" value="MFS_trans_sf"/>
</dbReference>
<gene>
    <name evidence="8" type="ORF">U473_10260</name>
</gene>
<organism evidence="8 9">
    <name type="scientific">Tepidibacillus decaturensis</name>
    <dbReference type="NCBI Taxonomy" id="1413211"/>
    <lineage>
        <taxon>Bacteria</taxon>
        <taxon>Bacillati</taxon>
        <taxon>Bacillota</taxon>
        <taxon>Bacilli</taxon>
        <taxon>Bacillales</taxon>
        <taxon>Bacillaceae</taxon>
        <taxon>Tepidibacillus</taxon>
    </lineage>
</organism>
<keyword evidence="4 6" id="KW-1133">Transmembrane helix</keyword>
<dbReference type="Proteomes" id="UP000070352">
    <property type="component" value="Unassembled WGS sequence"/>
</dbReference>
<dbReference type="PROSITE" id="PS00217">
    <property type="entry name" value="SUGAR_TRANSPORT_2"/>
    <property type="match status" value="1"/>
</dbReference>
<evidence type="ECO:0000313" key="9">
    <source>
        <dbReference type="Proteomes" id="UP000070352"/>
    </source>
</evidence>
<feature type="transmembrane region" description="Helical" evidence="6">
    <location>
        <begin position="288"/>
        <end position="307"/>
    </location>
</feature>
<feature type="transmembrane region" description="Helical" evidence="6">
    <location>
        <begin position="376"/>
        <end position="397"/>
    </location>
</feature>
<dbReference type="RefSeq" id="WP_068725979.1">
    <property type="nucleotide sequence ID" value="NZ_LSKU01000001.1"/>
</dbReference>
<dbReference type="InterPro" id="IPR020846">
    <property type="entry name" value="MFS_dom"/>
</dbReference>
<dbReference type="SUPFAM" id="SSF103473">
    <property type="entry name" value="MFS general substrate transporter"/>
    <property type="match status" value="1"/>
</dbReference>
<dbReference type="PROSITE" id="PS50850">
    <property type="entry name" value="MFS"/>
    <property type="match status" value="1"/>
</dbReference>
<comment type="subcellular location">
    <subcellularLocation>
        <location evidence="1">Cell membrane</location>
        <topology evidence="1">Multi-pass membrane protein</topology>
    </subcellularLocation>
</comment>
<name>A0A135L604_9BACI</name>
<reference evidence="8 9" key="1">
    <citation type="submission" date="2016-02" db="EMBL/GenBank/DDBJ databases">
        <title>Draft Genome for Tepidibacillus decaturensis nov. sp. Strain Z9, an Anaerobic, Moderately Thermophilic and Heterotrophic Bacterium from Deep Subsurface of the Illinois Basin, USA.</title>
        <authorList>
            <person name="Dong Y."/>
            <person name="Chang J.Y."/>
            <person name="Sanford R."/>
            <person name="Fouke B.W."/>
        </authorList>
    </citation>
    <scope>NUCLEOTIDE SEQUENCE [LARGE SCALE GENOMIC DNA]</scope>
    <source>
        <strain evidence="8 9">Z9</strain>
    </source>
</reference>
<feature type="transmembrane region" description="Helical" evidence="6">
    <location>
        <begin position="142"/>
        <end position="164"/>
    </location>
</feature>
<sequence>MSTSAIEATESNQEYKRLIGVAGIGWAFDAMDVGLLSFIMVALSKEWGLTPSLSGWLGTINLIGMAIGATLGGILADRIGRKPIFLYTLLLFGIATATSALATTFVVMLIFRFLIGLGIGAELPVASTLVSEHAPEHSRGRAVVLLESFWAIGWILAAILAYYVIPNPNLGWRAALIIGGLPAIYAALIRKQVPESPVFLAQQNKKQLKNKNIKLLFTQYSKETVTLWTLWFVIAFSYYGMFLWLPSVLVDKGFDMIRSFEYVLMMTLAQVPGYFTAAYLIEKWGRKPVLMIFLLGTALSAWFFGSSSETTSLLIWGSLLSFFNLGAWGGLYAYTPENYPGVIRGSGSGAAAGFGRIGSIIAPLLVGVLIGEEMSYQSIFLIFTITIMVGIIVLWFVGKETKPETTN</sequence>
<feature type="transmembrane region" description="Helical" evidence="6">
    <location>
        <begin position="84"/>
        <end position="103"/>
    </location>
</feature>
<accession>A0A135L604</accession>
<proteinExistence type="predicted"/>
<dbReference type="InterPro" id="IPR005829">
    <property type="entry name" value="Sugar_transporter_CS"/>
</dbReference>
<evidence type="ECO:0000313" key="8">
    <source>
        <dbReference type="EMBL" id="KXG44347.1"/>
    </source>
</evidence>
<keyword evidence="5 6" id="KW-0472">Membrane</keyword>
<feature type="transmembrane region" description="Helical" evidence="6">
    <location>
        <begin position="262"/>
        <end position="281"/>
    </location>
</feature>
<evidence type="ECO:0000256" key="6">
    <source>
        <dbReference type="SAM" id="Phobius"/>
    </source>
</evidence>
<feature type="transmembrane region" description="Helical" evidence="6">
    <location>
        <begin position="170"/>
        <end position="189"/>
    </location>
</feature>
<dbReference type="PANTHER" id="PTHR23508">
    <property type="entry name" value="CARBOXYLIC ACID TRANSPORTER PROTEIN HOMOLOG"/>
    <property type="match status" value="1"/>
</dbReference>
<keyword evidence="2" id="KW-0813">Transport</keyword>
<feature type="transmembrane region" description="Helical" evidence="6">
    <location>
        <begin position="109"/>
        <end position="130"/>
    </location>
</feature>
<evidence type="ECO:0000259" key="7">
    <source>
        <dbReference type="PROSITE" id="PS50850"/>
    </source>
</evidence>
<feature type="transmembrane region" description="Helical" evidence="6">
    <location>
        <begin position="224"/>
        <end position="242"/>
    </location>
</feature>
<dbReference type="CDD" id="cd17316">
    <property type="entry name" value="MFS_SV2_like"/>
    <property type="match status" value="1"/>
</dbReference>
<dbReference type="GO" id="GO:0046943">
    <property type="term" value="F:carboxylic acid transmembrane transporter activity"/>
    <property type="evidence" value="ECO:0007669"/>
    <property type="project" value="TreeGrafter"/>
</dbReference>
<dbReference type="Gene3D" id="1.20.1250.20">
    <property type="entry name" value="MFS general substrate transporter like domains"/>
    <property type="match status" value="2"/>
</dbReference>
<evidence type="ECO:0000256" key="3">
    <source>
        <dbReference type="ARBA" id="ARBA00022692"/>
    </source>
</evidence>
<dbReference type="AlphaFoldDB" id="A0A135L604"/>
<feature type="domain" description="Major facilitator superfamily (MFS) profile" evidence="7">
    <location>
        <begin position="18"/>
        <end position="402"/>
    </location>
</feature>
<dbReference type="EMBL" id="LSKU01000001">
    <property type="protein sequence ID" value="KXG44347.1"/>
    <property type="molecule type" value="Genomic_DNA"/>
</dbReference>
<dbReference type="InterPro" id="IPR011701">
    <property type="entry name" value="MFS"/>
</dbReference>
<keyword evidence="9" id="KW-1185">Reference proteome</keyword>